<name>A0ABR3QC41_9TREE</name>
<protein>
    <recommendedName>
        <fullName evidence="1">NAD-dependent epimerase/dehydratase domain-containing protein</fullName>
    </recommendedName>
</protein>
<dbReference type="Gene3D" id="3.40.50.720">
    <property type="entry name" value="NAD(P)-binding Rossmann-like Domain"/>
    <property type="match status" value="1"/>
</dbReference>
<feature type="domain" description="NAD-dependent epimerase/dehydratase" evidence="1">
    <location>
        <begin position="9"/>
        <end position="82"/>
    </location>
</feature>
<dbReference type="SUPFAM" id="SSF51735">
    <property type="entry name" value="NAD(P)-binding Rossmann-fold domains"/>
    <property type="match status" value="1"/>
</dbReference>
<evidence type="ECO:0000259" key="1">
    <source>
        <dbReference type="Pfam" id="PF01370"/>
    </source>
</evidence>
<evidence type="ECO:0000313" key="3">
    <source>
        <dbReference type="Proteomes" id="UP001565368"/>
    </source>
</evidence>
<dbReference type="RefSeq" id="XP_069212026.1">
    <property type="nucleotide sequence ID" value="XM_069351640.1"/>
</dbReference>
<dbReference type="InterPro" id="IPR051207">
    <property type="entry name" value="ComplexI_NDUFA9_subunit"/>
</dbReference>
<organism evidence="2 3">
    <name type="scientific">Vanrija albida</name>
    <dbReference type="NCBI Taxonomy" id="181172"/>
    <lineage>
        <taxon>Eukaryota</taxon>
        <taxon>Fungi</taxon>
        <taxon>Dikarya</taxon>
        <taxon>Basidiomycota</taxon>
        <taxon>Agaricomycotina</taxon>
        <taxon>Tremellomycetes</taxon>
        <taxon>Trichosporonales</taxon>
        <taxon>Trichosporonaceae</taxon>
        <taxon>Vanrija</taxon>
    </lineage>
</organism>
<dbReference type="InterPro" id="IPR001509">
    <property type="entry name" value="Epimerase_deHydtase"/>
</dbReference>
<sequence>MAAAVPRLLVVGGNGYLGSAVCKAAVSKGWDVSSMSSSGKPYTSPAGHAPKWASRVAWHKASAFDPPSYAALVGASTAVVHTLGILLEGGYKDSVARGDVLGLAGAMLRNATGSGEASNPLKTAEERGKGYDVMNRDSALTVLDTMLASPSQAHRAFVYVSAAHSFRPVVPPRYLSSKREAEASILSRTAGTTVDPIIVRPGLMYHPHTRPVSTLPAFALSLTAGLHDRFRLPFDFGGPETLLGGTAESLRTHPIHVDHVADAIVKAIAEEQQGVIDVQTMRRWAGFDVPEESARAH</sequence>
<evidence type="ECO:0000313" key="2">
    <source>
        <dbReference type="EMBL" id="KAL1412082.1"/>
    </source>
</evidence>
<accession>A0ABR3QC41</accession>
<dbReference type="Proteomes" id="UP001565368">
    <property type="component" value="Unassembled WGS sequence"/>
</dbReference>
<dbReference type="Pfam" id="PF01370">
    <property type="entry name" value="Epimerase"/>
    <property type="match status" value="1"/>
</dbReference>
<reference evidence="2 3" key="1">
    <citation type="submission" date="2023-08" db="EMBL/GenBank/DDBJ databases">
        <title>Annotated Genome Sequence of Vanrija albida AlHP1.</title>
        <authorList>
            <person name="Herzog R."/>
        </authorList>
    </citation>
    <scope>NUCLEOTIDE SEQUENCE [LARGE SCALE GENOMIC DNA]</scope>
    <source>
        <strain evidence="2 3">AlHP1</strain>
    </source>
</reference>
<dbReference type="EMBL" id="JBBXJM010000002">
    <property type="protein sequence ID" value="KAL1412082.1"/>
    <property type="molecule type" value="Genomic_DNA"/>
</dbReference>
<gene>
    <name evidence="2" type="ORF">Q8F55_003079</name>
</gene>
<dbReference type="PANTHER" id="PTHR12126:SF16">
    <property type="entry name" value="MIOREX COMPLEX COMPONENT 2"/>
    <property type="match status" value="1"/>
</dbReference>
<dbReference type="InterPro" id="IPR036291">
    <property type="entry name" value="NAD(P)-bd_dom_sf"/>
</dbReference>
<proteinExistence type="predicted"/>
<comment type="caution">
    <text evidence="2">The sequence shown here is derived from an EMBL/GenBank/DDBJ whole genome shotgun (WGS) entry which is preliminary data.</text>
</comment>
<keyword evidence="3" id="KW-1185">Reference proteome</keyword>
<dbReference type="GeneID" id="95984122"/>
<dbReference type="PANTHER" id="PTHR12126">
    <property type="entry name" value="NADH-UBIQUINONE OXIDOREDUCTASE 39 KDA SUBUNIT-RELATED"/>
    <property type="match status" value="1"/>
</dbReference>